<dbReference type="Proteomes" id="UP001200430">
    <property type="component" value="Unassembled WGS sequence"/>
</dbReference>
<dbReference type="NCBIfam" id="TIGR02385">
    <property type="entry name" value="RelE_StbE"/>
    <property type="match status" value="1"/>
</dbReference>
<dbReference type="Gene3D" id="3.30.2310.20">
    <property type="entry name" value="RelE-like"/>
    <property type="match status" value="1"/>
</dbReference>
<dbReference type="InterPro" id="IPR007712">
    <property type="entry name" value="RelE/ParE_toxin"/>
</dbReference>
<keyword evidence="4" id="KW-1185">Reference proteome</keyword>
<dbReference type="Pfam" id="PF05016">
    <property type="entry name" value="ParE_toxin"/>
    <property type="match status" value="1"/>
</dbReference>
<evidence type="ECO:0000256" key="1">
    <source>
        <dbReference type="ARBA" id="ARBA00006226"/>
    </source>
</evidence>
<name>A0ABS9EPQ1_9BACT</name>
<evidence type="ECO:0000256" key="2">
    <source>
        <dbReference type="ARBA" id="ARBA00022649"/>
    </source>
</evidence>
<dbReference type="PANTHER" id="PTHR35601:SF1">
    <property type="entry name" value="TOXIN RELE"/>
    <property type="match status" value="1"/>
</dbReference>
<keyword evidence="2" id="KW-1277">Toxin-antitoxin system</keyword>
<protein>
    <submittedName>
        <fullName evidence="3">Type II toxin-antitoxin system RelE/ParE family toxin</fullName>
    </submittedName>
</protein>
<accession>A0ABS9EPQ1</accession>
<sequence>MAWTIELSSKARKELEALSNEDRKRVGSYLDELLTLETPRDRGRALTGNFRGYWRYRIGDIRVICDIEDERFVIIALRIDRRSQVYRRSLPRRIRGRYGK</sequence>
<evidence type="ECO:0000313" key="3">
    <source>
        <dbReference type="EMBL" id="MCF4142246.1"/>
    </source>
</evidence>
<gene>
    <name evidence="3" type="ORF">L2W38_05420</name>
</gene>
<organism evidence="3 4">
    <name type="scientific">Dethiosulfovibrio marinus</name>
    <dbReference type="NCBI Taxonomy" id="133532"/>
    <lineage>
        <taxon>Bacteria</taxon>
        <taxon>Thermotogati</taxon>
        <taxon>Synergistota</taxon>
        <taxon>Synergistia</taxon>
        <taxon>Synergistales</taxon>
        <taxon>Dethiosulfovibrionaceae</taxon>
        <taxon>Dethiosulfovibrio</taxon>
    </lineage>
</organism>
<comment type="caution">
    <text evidence="3">The sequence shown here is derived from an EMBL/GenBank/DDBJ whole genome shotgun (WGS) entry which is preliminary data.</text>
</comment>
<dbReference type="EMBL" id="JAKGUD010000004">
    <property type="protein sequence ID" value="MCF4142246.1"/>
    <property type="molecule type" value="Genomic_DNA"/>
</dbReference>
<dbReference type="SUPFAM" id="SSF143011">
    <property type="entry name" value="RelE-like"/>
    <property type="match status" value="1"/>
</dbReference>
<comment type="similarity">
    <text evidence="1">Belongs to the RelE toxin family.</text>
</comment>
<dbReference type="PANTHER" id="PTHR35601">
    <property type="entry name" value="TOXIN RELE"/>
    <property type="match status" value="1"/>
</dbReference>
<evidence type="ECO:0000313" key="4">
    <source>
        <dbReference type="Proteomes" id="UP001200430"/>
    </source>
</evidence>
<proteinExistence type="inferred from homology"/>
<reference evidence="3 4" key="1">
    <citation type="submission" date="2022-01" db="EMBL/GenBank/DDBJ databases">
        <title>Dethiosulfovibrio faecalis sp. nov., a novel proteolytic, non-sulfur-reducing bacterium isolated from a marine aquaculture solid waste bioreactor.</title>
        <authorList>
            <person name="Grabowski S."/>
            <person name="Apolinario E."/>
            <person name="Schneider N."/>
            <person name="Marshall C.W."/>
            <person name="Sowers K.R."/>
        </authorList>
    </citation>
    <scope>NUCLEOTIDE SEQUENCE [LARGE SCALE GENOMIC DNA]</scope>
    <source>
        <strain evidence="3 4">DSM 12537</strain>
    </source>
</reference>
<dbReference type="InterPro" id="IPR035093">
    <property type="entry name" value="RelE/ParE_toxin_dom_sf"/>
</dbReference>
<dbReference type="RefSeq" id="WP_236099003.1">
    <property type="nucleotide sequence ID" value="NZ_JAKGUD010000004.1"/>
</dbReference>